<dbReference type="EMBL" id="CP022115">
    <property type="protein sequence ID" value="ASJ25568.1"/>
    <property type="molecule type" value="Genomic_DNA"/>
</dbReference>
<evidence type="ECO:0000256" key="1">
    <source>
        <dbReference type="ARBA" id="ARBA00005709"/>
    </source>
</evidence>
<dbReference type="OrthoDB" id="9796789at2"/>
<dbReference type="Pfam" id="PF07196">
    <property type="entry name" value="Flagellin_IN"/>
    <property type="match status" value="2"/>
</dbReference>
<dbReference type="Pfam" id="PF00700">
    <property type="entry name" value="Flagellin_C"/>
    <property type="match status" value="1"/>
</dbReference>
<evidence type="ECO:0000313" key="8">
    <source>
        <dbReference type="Proteomes" id="UP000197424"/>
    </source>
</evidence>
<dbReference type="GO" id="GO:0005198">
    <property type="term" value="F:structural molecule activity"/>
    <property type="evidence" value="ECO:0007669"/>
    <property type="project" value="UniProtKB-UniRule"/>
</dbReference>
<evidence type="ECO:0000313" key="7">
    <source>
        <dbReference type="EMBL" id="ASJ25568.1"/>
    </source>
</evidence>
<evidence type="ECO:0000256" key="2">
    <source>
        <dbReference type="ARBA" id="ARBA00022525"/>
    </source>
</evidence>
<accession>A0A248LLE8</accession>
<dbReference type="Gene3D" id="2.170.280.10">
    <property type="entry name" value="f41 fragment of flagellin, middle domain"/>
    <property type="match status" value="1"/>
</dbReference>
<dbReference type="InterPro" id="IPR010810">
    <property type="entry name" value="Flagellin_hook_IN_motif"/>
</dbReference>
<keyword evidence="7" id="KW-0969">Cilium</keyword>
<dbReference type="InterPro" id="IPR042187">
    <property type="entry name" value="Flagellin_C_sub2"/>
</dbReference>
<comment type="function">
    <text evidence="4">Flagellin is the subunit protein which polymerizes to form the filaments of bacterial flagella.</text>
</comment>
<dbReference type="PANTHER" id="PTHR42792:SF2">
    <property type="entry name" value="FLAGELLIN"/>
    <property type="match status" value="1"/>
</dbReference>
<dbReference type="Gene3D" id="1.20.1330.10">
    <property type="entry name" value="f41 fragment of flagellin, N-terminal domain"/>
    <property type="match status" value="1"/>
</dbReference>
<comment type="subcellular location">
    <subcellularLocation>
        <location evidence="4">Secreted</location>
    </subcellularLocation>
    <subcellularLocation>
        <location evidence="4">Bacterial flagellum</location>
    </subcellularLocation>
</comment>
<dbReference type="GO" id="GO:0009288">
    <property type="term" value="C:bacterial-type flagellum"/>
    <property type="evidence" value="ECO:0007669"/>
    <property type="project" value="UniProtKB-SubCell"/>
</dbReference>
<dbReference type="Pfam" id="PF00669">
    <property type="entry name" value="Flagellin_N"/>
    <property type="match status" value="1"/>
</dbReference>
<dbReference type="Gene3D" id="6.10.280.190">
    <property type="match status" value="1"/>
</dbReference>
<dbReference type="InterPro" id="IPR001029">
    <property type="entry name" value="Flagellin_N"/>
</dbReference>
<evidence type="ECO:0000259" key="5">
    <source>
        <dbReference type="Pfam" id="PF00669"/>
    </source>
</evidence>
<reference evidence="8" key="1">
    <citation type="submission" date="2017-06" db="EMBL/GenBank/DDBJ databases">
        <title>Whole genome sequence of Laribacter hongkongensis LHGZ1.</title>
        <authorList>
            <person name="Chen D."/>
            <person name="Wu H."/>
            <person name="Chen J."/>
        </authorList>
    </citation>
    <scope>NUCLEOTIDE SEQUENCE [LARGE SCALE GENOMIC DNA]</scope>
    <source>
        <strain evidence="8">LHGZ1</strain>
    </source>
</reference>
<dbReference type="InterPro" id="IPR046358">
    <property type="entry name" value="Flagellin_C"/>
</dbReference>
<evidence type="ECO:0000259" key="6">
    <source>
        <dbReference type="Pfam" id="PF00700"/>
    </source>
</evidence>
<gene>
    <name evidence="7" type="ORF">LHGZ1_2737</name>
</gene>
<proteinExistence type="inferred from homology"/>
<feature type="domain" description="Flagellin N-terminal" evidence="5">
    <location>
        <begin position="4"/>
        <end position="141"/>
    </location>
</feature>
<organism evidence="7 8">
    <name type="scientific">Laribacter hongkongensis</name>
    <dbReference type="NCBI Taxonomy" id="168471"/>
    <lineage>
        <taxon>Bacteria</taxon>
        <taxon>Pseudomonadati</taxon>
        <taxon>Pseudomonadota</taxon>
        <taxon>Betaproteobacteria</taxon>
        <taxon>Neisseriales</taxon>
        <taxon>Aquaspirillaceae</taxon>
        <taxon>Laribacter</taxon>
    </lineage>
</organism>
<name>A0A248LLE8_9NEIS</name>
<evidence type="ECO:0000256" key="3">
    <source>
        <dbReference type="ARBA" id="ARBA00023143"/>
    </source>
</evidence>
<evidence type="ECO:0000256" key="4">
    <source>
        <dbReference type="RuleBase" id="RU362073"/>
    </source>
</evidence>
<dbReference type="Proteomes" id="UP000197424">
    <property type="component" value="Chromosome"/>
</dbReference>
<comment type="similarity">
    <text evidence="1 4">Belongs to the bacterial flagellin family.</text>
</comment>
<keyword evidence="2 4" id="KW-0964">Secreted</keyword>
<dbReference type="Gene3D" id="2.30.220.10">
    <property type="entry name" value="f41 fragment of flagellin, C-terminal domain"/>
    <property type="match status" value="1"/>
</dbReference>
<keyword evidence="7" id="KW-0282">Flagellum</keyword>
<dbReference type="GO" id="GO:0005576">
    <property type="term" value="C:extracellular region"/>
    <property type="evidence" value="ECO:0007669"/>
    <property type="project" value="UniProtKB-SubCell"/>
</dbReference>
<dbReference type="AlphaFoldDB" id="A0A248LLE8"/>
<sequence>MLGINTNVTSLTSQRNLSNTTNSMQTTLQRLSSGLRINSAKDDAAGLAISERMTSQVRGLDQARRNANDGISLAQTAEGSLVEIGNNMQRMRELAIQSANDTNTASDRATIQKEMDQLKSEIDRVASTTEFNGQKLLDGSFSAKKFQVGANADQTISLSTRNAQTSALGASSLTIDGTLNQAMAAKAAVPAANTVLAGEDLSISGPLGSNKASIDLAAGADGKAIVSAVNKETANTGVTAEAVSKAQMTIAVAGSATFELNGTSITANITDTTDLSALAEAVNAKSSTTGVKAEVDVNDKSKLVFVAEDGRNIGIGNFATTGAPATAGTVATVRGMDAFTNDLTGTAAVNLTDDAAHAAANTDSTLVGATVRFNATEGFTVKSAATAAATNGLFVTAAANGSALSGVDAIDVSTQSGSNDAIRVLDAALGTINSQRANLGAIQNRFASTITNLQTTSENLSASRSRIKDADFAQETANLSRNQVLQQAGTAMLAQANQGPQIALQLLR</sequence>
<dbReference type="PANTHER" id="PTHR42792">
    <property type="entry name" value="FLAGELLIN"/>
    <property type="match status" value="1"/>
</dbReference>
<dbReference type="SUPFAM" id="SSF64518">
    <property type="entry name" value="Phase 1 flagellin"/>
    <property type="match status" value="1"/>
</dbReference>
<dbReference type="InterPro" id="IPR001492">
    <property type="entry name" value="Flagellin"/>
</dbReference>
<keyword evidence="7" id="KW-0966">Cell projection</keyword>
<dbReference type="PRINTS" id="PR00207">
    <property type="entry name" value="FLAGELLIN"/>
</dbReference>
<feature type="domain" description="Flagellin C-terminal" evidence="6">
    <location>
        <begin position="423"/>
        <end position="507"/>
    </location>
</feature>
<keyword evidence="3 4" id="KW-0975">Bacterial flagellum</keyword>
<dbReference type="Gene3D" id="6.10.10.10">
    <property type="entry name" value="Flagellar export chaperone, C-terminal domain"/>
    <property type="match status" value="1"/>
</dbReference>
<protein>
    <recommendedName>
        <fullName evidence="4">Flagellin</fullName>
    </recommendedName>
</protein>